<accession>A0A3B5A932</accession>
<keyword evidence="2" id="KW-0964">Secreted</keyword>
<sequence>QESCGCCLMERQMNRMEMYFNKSVYHMHELLMKSKTALMNMRSRVAFSVSLNSEENMRCMGPFRSNKTIDYKHAFLNLGGSYNTSTGIFTVPRSGVYVIALTVYSDAGSPGNTLAACAILHVNGKVVAGPSEKNKQDQEDSVTVVLALHLKAGDKVMVTLPIGCCICDSYHHYNTFSGFLLYPTE</sequence>
<organism evidence="5">
    <name type="scientific">Stegastes partitus</name>
    <name type="common">bicolor damselfish</name>
    <dbReference type="NCBI Taxonomy" id="144197"/>
    <lineage>
        <taxon>Eukaryota</taxon>
        <taxon>Metazoa</taxon>
        <taxon>Chordata</taxon>
        <taxon>Craniata</taxon>
        <taxon>Vertebrata</taxon>
        <taxon>Euteleostomi</taxon>
        <taxon>Actinopterygii</taxon>
        <taxon>Neopterygii</taxon>
        <taxon>Teleostei</taxon>
        <taxon>Neoteleostei</taxon>
        <taxon>Acanthomorphata</taxon>
        <taxon>Ovalentaria</taxon>
        <taxon>Pomacentridae</taxon>
        <taxon>Stegastes</taxon>
    </lineage>
</organism>
<dbReference type="Pfam" id="PF00386">
    <property type="entry name" value="C1q"/>
    <property type="match status" value="1"/>
</dbReference>
<comment type="subcellular location">
    <subcellularLocation>
        <location evidence="1">Secreted</location>
    </subcellularLocation>
</comment>
<name>A0A3B5A932_9TELE</name>
<evidence type="ECO:0000313" key="5">
    <source>
        <dbReference type="Ensembl" id="ENSSPAP00000017933.1"/>
    </source>
</evidence>
<dbReference type="SUPFAM" id="SSF49842">
    <property type="entry name" value="TNF-like"/>
    <property type="match status" value="1"/>
</dbReference>
<dbReference type="PROSITE" id="PS50871">
    <property type="entry name" value="C1Q"/>
    <property type="match status" value="1"/>
</dbReference>
<dbReference type="SMART" id="SM00110">
    <property type="entry name" value="C1Q"/>
    <property type="match status" value="1"/>
</dbReference>
<dbReference type="GO" id="GO:0045202">
    <property type="term" value="C:synapse"/>
    <property type="evidence" value="ECO:0007669"/>
    <property type="project" value="TreeGrafter"/>
</dbReference>
<evidence type="ECO:0000256" key="1">
    <source>
        <dbReference type="ARBA" id="ARBA00004613"/>
    </source>
</evidence>
<dbReference type="GO" id="GO:0099558">
    <property type="term" value="P:maintenance of synapse structure"/>
    <property type="evidence" value="ECO:0007669"/>
    <property type="project" value="TreeGrafter"/>
</dbReference>
<evidence type="ECO:0000256" key="2">
    <source>
        <dbReference type="ARBA" id="ARBA00022525"/>
    </source>
</evidence>
<dbReference type="Gene3D" id="2.60.120.40">
    <property type="match status" value="1"/>
</dbReference>
<evidence type="ECO:0000259" key="4">
    <source>
        <dbReference type="PROSITE" id="PS50871"/>
    </source>
</evidence>
<dbReference type="GO" id="GO:0005576">
    <property type="term" value="C:extracellular region"/>
    <property type="evidence" value="ECO:0007669"/>
    <property type="project" value="UniProtKB-SubCell"/>
</dbReference>
<dbReference type="GeneTree" id="ENSGT00940000163520"/>
<dbReference type="PRINTS" id="PR00007">
    <property type="entry name" value="COMPLEMNTC1Q"/>
</dbReference>
<feature type="domain" description="C1q" evidence="4">
    <location>
        <begin position="40"/>
        <end position="185"/>
    </location>
</feature>
<reference evidence="5" key="1">
    <citation type="submission" date="2023-09" db="UniProtKB">
        <authorList>
            <consortium name="Ensembl"/>
        </authorList>
    </citation>
    <scope>IDENTIFICATION</scope>
</reference>
<dbReference type="InterPro" id="IPR050822">
    <property type="entry name" value="Cerebellin_Synaptic_Org"/>
</dbReference>
<protein>
    <submittedName>
        <fullName evidence="5">Cerebellin 20</fullName>
    </submittedName>
</protein>
<dbReference type="InterPro" id="IPR008983">
    <property type="entry name" value="Tumour_necrosis_fac-like_dom"/>
</dbReference>
<dbReference type="InterPro" id="IPR001073">
    <property type="entry name" value="C1q_dom"/>
</dbReference>
<keyword evidence="3" id="KW-0732">Signal</keyword>
<proteinExistence type="predicted"/>
<dbReference type="PANTHER" id="PTHR22923">
    <property type="entry name" value="CEREBELLIN-RELATED"/>
    <property type="match status" value="1"/>
</dbReference>
<dbReference type="Ensembl" id="ENSSPAT00000018210.1">
    <property type="protein sequence ID" value="ENSSPAP00000017933.1"/>
    <property type="gene ID" value="ENSSPAG00000013550.1"/>
</dbReference>
<dbReference type="PANTHER" id="PTHR22923:SF103">
    <property type="entry name" value="CEREBELLIN 20-RELATED"/>
    <property type="match status" value="1"/>
</dbReference>
<dbReference type="AlphaFoldDB" id="A0A3B5A932"/>
<evidence type="ECO:0000256" key="3">
    <source>
        <dbReference type="ARBA" id="ARBA00022729"/>
    </source>
</evidence>